<keyword evidence="10" id="KW-1185">Reference proteome</keyword>
<name>A0A9W8GWK8_9FUNG</name>
<dbReference type="GO" id="GO:0004674">
    <property type="term" value="F:protein serine/threonine kinase activity"/>
    <property type="evidence" value="ECO:0007669"/>
    <property type="project" value="UniProtKB-KW"/>
</dbReference>
<dbReference type="PROSITE" id="PS00107">
    <property type="entry name" value="PROTEIN_KINASE_ATP"/>
    <property type="match status" value="1"/>
</dbReference>
<dbReference type="PANTHER" id="PTHR24345">
    <property type="entry name" value="SERINE/THREONINE-PROTEIN KINASE PLK"/>
    <property type="match status" value="1"/>
</dbReference>
<keyword evidence="5 6" id="KW-0067">ATP-binding</keyword>
<dbReference type="OrthoDB" id="408964at2759"/>
<evidence type="ECO:0000256" key="6">
    <source>
        <dbReference type="PROSITE-ProRule" id="PRU10141"/>
    </source>
</evidence>
<dbReference type="PANTHER" id="PTHR24345:SF91">
    <property type="entry name" value="SERINE_THREONINE-PROTEIN KINASE PLK4"/>
    <property type="match status" value="1"/>
</dbReference>
<evidence type="ECO:0000259" key="8">
    <source>
        <dbReference type="PROSITE" id="PS50011"/>
    </source>
</evidence>
<dbReference type="InterPro" id="IPR017441">
    <property type="entry name" value="Protein_kinase_ATP_BS"/>
</dbReference>
<comment type="caution">
    <text evidence="9">The sequence shown here is derived from an EMBL/GenBank/DDBJ whole genome shotgun (WGS) entry which is preliminary data.</text>
</comment>
<evidence type="ECO:0000256" key="1">
    <source>
        <dbReference type="ARBA" id="ARBA00022527"/>
    </source>
</evidence>
<sequence length="560" mass="63280">MFVRQQPTYRRLSAQFGRQRAQQSERRHYSQAEEAEKPALSSHDFVDWERIGRGGFGKVYRAKRRQGSDVVAVKVVDKRALKDNAAELRLAAEVAIHESLSHAGVVPLYDSFEDERFVYLVMEHCSGGDLWRYLRQRGSGGELAALAEGEARHVMRQTAGAVAYLHTHGVLHRDLKLANILLTQSMDVRVADFGLATWVGHAEPTTMCGTPSYISPEILARQPYGLEADVWALGCLLVTLLTGSQPFRDSARRITEDVVAGIRLPRGVSEEARSLVRGLLRIDPAARIRSERILDHPFFALPSTRLPTMRQLEEEEEEDKQRLAAARRFILPQRQQPSVEYDRKPSNGGVLLGRHDEQRSTNGHYHNRRLAEIATYTAPANEELPRRQAAAAANTAPDDEHPMDLESFTTARLQPLKRSMKNGKVYLRADRLLVLDLASNPTLVALNEHTREIYEFKRPLLHLDALTSQSALRIHNACYIPDVGWCMAATEDESDPDDYLITLLFCDGCRVLVKVKDQIASYKDKACEYMDLPFDHSMPVRVKERLSWLPQFLSIMGLGI</sequence>
<organism evidence="9 10">
    <name type="scientific">Coemansia pectinata</name>
    <dbReference type="NCBI Taxonomy" id="1052879"/>
    <lineage>
        <taxon>Eukaryota</taxon>
        <taxon>Fungi</taxon>
        <taxon>Fungi incertae sedis</taxon>
        <taxon>Zoopagomycota</taxon>
        <taxon>Kickxellomycotina</taxon>
        <taxon>Kickxellomycetes</taxon>
        <taxon>Kickxellales</taxon>
        <taxon>Kickxellaceae</taxon>
        <taxon>Coemansia</taxon>
    </lineage>
</organism>
<dbReference type="Pfam" id="PF00069">
    <property type="entry name" value="Pkinase"/>
    <property type="match status" value="1"/>
</dbReference>
<feature type="compositionally biased region" description="Basic and acidic residues" evidence="7">
    <location>
        <begin position="23"/>
        <end position="37"/>
    </location>
</feature>
<gene>
    <name evidence="9" type="ORF">GGI19_004157</name>
</gene>
<dbReference type="EMBL" id="JANBUH010000339">
    <property type="protein sequence ID" value="KAJ2751938.1"/>
    <property type="molecule type" value="Genomic_DNA"/>
</dbReference>
<dbReference type="Gene3D" id="3.30.1120.30">
    <property type="entry name" value="POLO box domain"/>
    <property type="match status" value="1"/>
</dbReference>
<evidence type="ECO:0000256" key="2">
    <source>
        <dbReference type="ARBA" id="ARBA00022679"/>
    </source>
</evidence>
<dbReference type="FunFam" id="1.10.510.10:FF:000571">
    <property type="entry name" value="Maternal embryonic leucine zipper kinase"/>
    <property type="match status" value="1"/>
</dbReference>
<dbReference type="SMART" id="SM00220">
    <property type="entry name" value="S_TKc"/>
    <property type="match status" value="1"/>
</dbReference>
<keyword evidence="1" id="KW-0723">Serine/threonine-protein kinase</keyword>
<dbReference type="PROSITE" id="PS00108">
    <property type="entry name" value="PROTEIN_KINASE_ST"/>
    <property type="match status" value="1"/>
</dbReference>
<evidence type="ECO:0000256" key="3">
    <source>
        <dbReference type="ARBA" id="ARBA00022741"/>
    </source>
</evidence>
<keyword evidence="3 6" id="KW-0547">Nucleotide-binding</keyword>
<protein>
    <recommendedName>
        <fullName evidence="8">Protein kinase domain-containing protein</fullName>
    </recommendedName>
</protein>
<feature type="domain" description="Protein kinase" evidence="8">
    <location>
        <begin position="45"/>
        <end position="299"/>
    </location>
</feature>
<evidence type="ECO:0000256" key="7">
    <source>
        <dbReference type="SAM" id="MobiDB-lite"/>
    </source>
</evidence>
<feature type="binding site" evidence="6">
    <location>
        <position position="82"/>
    </location>
    <ligand>
        <name>ATP</name>
        <dbReference type="ChEBI" id="CHEBI:30616"/>
    </ligand>
</feature>
<dbReference type="FunFam" id="3.30.200.20:FF:000042">
    <property type="entry name" value="Aurora kinase A"/>
    <property type="match status" value="1"/>
</dbReference>
<evidence type="ECO:0000256" key="4">
    <source>
        <dbReference type="ARBA" id="ARBA00022777"/>
    </source>
</evidence>
<feature type="region of interest" description="Disordered" evidence="7">
    <location>
        <begin position="334"/>
        <end position="403"/>
    </location>
</feature>
<keyword evidence="4" id="KW-0418">Kinase</keyword>
<dbReference type="Gene3D" id="1.10.510.10">
    <property type="entry name" value="Transferase(Phosphotransferase) domain 1"/>
    <property type="match status" value="1"/>
</dbReference>
<feature type="region of interest" description="Disordered" evidence="7">
    <location>
        <begin position="13"/>
        <end position="38"/>
    </location>
</feature>
<accession>A0A9W8GWK8</accession>
<keyword evidence="2" id="KW-0808">Transferase</keyword>
<dbReference type="InterPro" id="IPR000719">
    <property type="entry name" value="Prot_kinase_dom"/>
</dbReference>
<dbReference type="SUPFAM" id="SSF56112">
    <property type="entry name" value="Protein kinase-like (PK-like)"/>
    <property type="match status" value="1"/>
</dbReference>
<evidence type="ECO:0000313" key="10">
    <source>
        <dbReference type="Proteomes" id="UP001140011"/>
    </source>
</evidence>
<dbReference type="Proteomes" id="UP001140011">
    <property type="component" value="Unassembled WGS sequence"/>
</dbReference>
<evidence type="ECO:0000313" key="9">
    <source>
        <dbReference type="EMBL" id="KAJ2751938.1"/>
    </source>
</evidence>
<dbReference type="InterPro" id="IPR036947">
    <property type="entry name" value="POLO_box_dom_sf"/>
</dbReference>
<dbReference type="AlphaFoldDB" id="A0A9W8GWK8"/>
<dbReference type="InterPro" id="IPR011009">
    <property type="entry name" value="Kinase-like_dom_sf"/>
</dbReference>
<dbReference type="GO" id="GO:0005524">
    <property type="term" value="F:ATP binding"/>
    <property type="evidence" value="ECO:0007669"/>
    <property type="project" value="UniProtKB-UniRule"/>
</dbReference>
<proteinExistence type="predicted"/>
<dbReference type="GO" id="GO:0005634">
    <property type="term" value="C:nucleus"/>
    <property type="evidence" value="ECO:0007669"/>
    <property type="project" value="TreeGrafter"/>
</dbReference>
<evidence type="ECO:0000256" key="5">
    <source>
        <dbReference type="ARBA" id="ARBA00022840"/>
    </source>
</evidence>
<dbReference type="InterPro" id="IPR008271">
    <property type="entry name" value="Ser/Thr_kinase_AS"/>
</dbReference>
<reference evidence="9" key="1">
    <citation type="submission" date="2022-07" db="EMBL/GenBank/DDBJ databases">
        <title>Phylogenomic reconstructions and comparative analyses of Kickxellomycotina fungi.</title>
        <authorList>
            <person name="Reynolds N.K."/>
            <person name="Stajich J.E."/>
            <person name="Barry K."/>
            <person name="Grigoriev I.V."/>
            <person name="Crous P."/>
            <person name="Smith M.E."/>
        </authorList>
    </citation>
    <scope>NUCLEOTIDE SEQUENCE</scope>
    <source>
        <strain evidence="9">BCRC 34297</strain>
    </source>
</reference>
<dbReference type="PROSITE" id="PS50011">
    <property type="entry name" value="PROTEIN_KINASE_DOM"/>
    <property type="match status" value="1"/>
</dbReference>